<dbReference type="AlphaFoldDB" id="A0A2N5XLV4"/>
<dbReference type="OrthoDB" id="9812933at2"/>
<accession>A0A2N5XLV4</accession>
<evidence type="ECO:0000313" key="2">
    <source>
        <dbReference type="EMBL" id="PLW75516.1"/>
    </source>
</evidence>
<feature type="chain" id="PRO_5015084182" evidence="1">
    <location>
        <begin position="29"/>
        <end position="459"/>
    </location>
</feature>
<proteinExistence type="predicted"/>
<organism evidence="2 4">
    <name type="scientific">Cohaesibacter celericrescens</name>
    <dbReference type="NCBI Taxonomy" id="2067669"/>
    <lineage>
        <taxon>Bacteria</taxon>
        <taxon>Pseudomonadati</taxon>
        <taxon>Pseudomonadota</taxon>
        <taxon>Alphaproteobacteria</taxon>
        <taxon>Hyphomicrobiales</taxon>
        <taxon>Cohaesibacteraceae</taxon>
    </lineage>
</organism>
<feature type="signal peptide" evidence="1">
    <location>
        <begin position="1"/>
        <end position="28"/>
    </location>
</feature>
<gene>
    <name evidence="3" type="ORF">C0081_01410</name>
    <name evidence="2" type="ORF">C0081_19450</name>
</gene>
<evidence type="ECO:0000313" key="3">
    <source>
        <dbReference type="EMBL" id="PLW78923.1"/>
    </source>
</evidence>
<keyword evidence="1" id="KW-0732">Signal</keyword>
<protein>
    <submittedName>
        <fullName evidence="2">Chemotaxis protein</fullName>
    </submittedName>
</protein>
<comment type="caution">
    <text evidence="2">The sequence shown here is derived from an EMBL/GenBank/DDBJ whole genome shotgun (WGS) entry which is preliminary data.</text>
</comment>
<keyword evidence="4" id="KW-1185">Reference proteome</keyword>
<sequence>MKPLRNLLPLACLATCLGVPQMTTVTLAQEAASVPPPKPSPIRVVGGAAVVPAKHADQAEAVDLANSPYSTPELDRILKPDSNKEKKPFMQIRILQGLQSQTAKGSTHALKAQRRLLGRMNEYFKSLDPVYWSDHRNIRAAVLLLLSGGHPSVGHHLLSLGLPVEADMTMMQGALDYIEGRKEDAYANLTSFEPLDLEPSLGGQIALVQAVLYLPHDLKNALVAIDKARLLMPGSLIEEAALRRGVSIAAALNQPDLFQTYALQYIRHYRSSIYNEDFRRRFGLAMRHFSDNRSEETFDYLDGAITEFDMDTRREFYLLLAYSSLVEGNLDLTQKAARSALPLSMDNTPDRSRARLYLAGSILKADRLDIALKHLWAVKRDLLTQRDQALAEQVSETLNNIRHWPQSGPDSRSFISHKALVKPENEDWDEGTISEAHLELEASDQLLTFADKPMQGGAR</sequence>
<dbReference type="EMBL" id="PKUQ01000050">
    <property type="protein sequence ID" value="PLW75516.1"/>
    <property type="molecule type" value="Genomic_DNA"/>
</dbReference>
<dbReference type="EMBL" id="PKUQ01000001">
    <property type="protein sequence ID" value="PLW78923.1"/>
    <property type="molecule type" value="Genomic_DNA"/>
</dbReference>
<evidence type="ECO:0000313" key="4">
    <source>
        <dbReference type="Proteomes" id="UP000234881"/>
    </source>
</evidence>
<name>A0A2N5XLV4_9HYPH</name>
<reference evidence="2 4" key="1">
    <citation type="submission" date="2018-01" db="EMBL/GenBank/DDBJ databases">
        <title>The draft genome sequence of Cohaesibacter sp. H1304.</title>
        <authorList>
            <person name="Wang N.-N."/>
            <person name="Du Z.-J."/>
        </authorList>
    </citation>
    <scope>NUCLEOTIDE SEQUENCE [LARGE SCALE GENOMIC DNA]</scope>
    <source>
        <strain evidence="2 4">H1304</strain>
    </source>
</reference>
<dbReference type="Proteomes" id="UP000234881">
    <property type="component" value="Unassembled WGS sequence"/>
</dbReference>
<evidence type="ECO:0000256" key="1">
    <source>
        <dbReference type="SAM" id="SignalP"/>
    </source>
</evidence>